<dbReference type="InterPro" id="IPR009057">
    <property type="entry name" value="Homeodomain-like_sf"/>
</dbReference>
<gene>
    <name evidence="8" type="ORF">BRETT_003325</name>
</gene>
<dbReference type="RefSeq" id="XP_041139627.1">
    <property type="nucleotide sequence ID" value="XM_041281836.1"/>
</dbReference>
<dbReference type="PROSITE" id="PS00027">
    <property type="entry name" value="HOMEOBOX_1"/>
    <property type="match status" value="1"/>
</dbReference>
<proteinExistence type="predicted"/>
<evidence type="ECO:0000256" key="6">
    <source>
        <dbReference type="SAM" id="MobiDB-lite"/>
    </source>
</evidence>
<evidence type="ECO:0000256" key="1">
    <source>
        <dbReference type="ARBA" id="ARBA00023125"/>
    </source>
</evidence>
<dbReference type="GO" id="GO:0005634">
    <property type="term" value="C:nucleus"/>
    <property type="evidence" value="ECO:0007669"/>
    <property type="project" value="UniProtKB-SubCell"/>
</dbReference>
<reference evidence="8" key="2">
    <citation type="journal article" name="BMC Genomics">
        <title>New genome assemblies reveal patterns of domestication and adaptation across Brettanomyces (Dekkera) species.</title>
        <authorList>
            <person name="Roach M.J."/>
            <person name="Borneman A.R."/>
        </authorList>
    </citation>
    <scope>NUCLEOTIDE SEQUENCE</scope>
    <source>
        <strain evidence="8">UCD 2041</strain>
    </source>
</reference>
<feature type="region of interest" description="Disordered" evidence="6">
    <location>
        <begin position="267"/>
        <end position="298"/>
    </location>
</feature>
<evidence type="ECO:0000256" key="5">
    <source>
        <dbReference type="RuleBase" id="RU000682"/>
    </source>
</evidence>
<dbReference type="PANTHER" id="PTHR24324">
    <property type="entry name" value="HOMEOBOX PROTEIN HHEX"/>
    <property type="match status" value="1"/>
</dbReference>
<feature type="region of interest" description="Disordered" evidence="6">
    <location>
        <begin position="81"/>
        <end position="168"/>
    </location>
</feature>
<name>A0A871RF06_DEKBR</name>
<feature type="compositionally biased region" description="Basic and acidic residues" evidence="6">
    <location>
        <begin position="9"/>
        <end position="18"/>
    </location>
</feature>
<feature type="domain" description="Homeobox" evidence="7">
    <location>
        <begin position="325"/>
        <end position="385"/>
    </location>
</feature>
<dbReference type="EMBL" id="CP063137">
    <property type="protein sequence ID" value="QOU23134.1"/>
    <property type="molecule type" value="Genomic_DNA"/>
</dbReference>
<dbReference type="GeneID" id="64575249"/>
<dbReference type="GO" id="GO:0000978">
    <property type="term" value="F:RNA polymerase II cis-regulatory region sequence-specific DNA binding"/>
    <property type="evidence" value="ECO:0007669"/>
    <property type="project" value="TreeGrafter"/>
</dbReference>
<evidence type="ECO:0000313" key="9">
    <source>
        <dbReference type="Proteomes" id="UP000663131"/>
    </source>
</evidence>
<feature type="compositionally biased region" description="Low complexity" evidence="6">
    <location>
        <begin position="22"/>
        <end position="42"/>
    </location>
</feature>
<feature type="DNA-binding region" description="Homeobox" evidence="4">
    <location>
        <begin position="327"/>
        <end position="386"/>
    </location>
</feature>
<dbReference type="AlphaFoldDB" id="A0A871RF06"/>
<dbReference type="KEGG" id="bbrx:BRETT_003325"/>
<feature type="compositionally biased region" description="Polar residues" evidence="6">
    <location>
        <begin position="610"/>
        <end position="624"/>
    </location>
</feature>
<keyword evidence="3 4" id="KW-0539">Nucleus</keyword>
<feature type="compositionally biased region" description="Polar residues" evidence="6">
    <location>
        <begin position="81"/>
        <end position="98"/>
    </location>
</feature>
<evidence type="ECO:0000256" key="2">
    <source>
        <dbReference type="ARBA" id="ARBA00023155"/>
    </source>
</evidence>
<dbReference type="PROSITE" id="PS50071">
    <property type="entry name" value="HOMEOBOX_2"/>
    <property type="match status" value="1"/>
</dbReference>
<feature type="region of interest" description="Disordered" evidence="6">
    <location>
        <begin position="581"/>
        <end position="624"/>
    </location>
</feature>
<dbReference type="PANTHER" id="PTHR24324:SF9">
    <property type="entry name" value="HOMEOBOX DOMAIN-CONTAINING PROTEIN"/>
    <property type="match status" value="1"/>
</dbReference>
<dbReference type="GO" id="GO:0000981">
    <property type="term" value="F:DNA-binding transcription factor activity, RNA polymerase II-specific"/>
    <property type="evidence" value="ECO:0007669"/>
    <property type="project" value="InterPro"/>
</dbReference>
<feature type="compositionally biased region" description="Basic residues" evidence="6">
    <location>
        <begin position="594"/>
        <end position="605"/>
    </location>
</feature>
<accession>A0A871RF06</accession>
<dbReference type="Pfam" id="PF00046">
    <property type="entry name" value="Homeodomain"/>
    <property type="match status" value="1"/>
</dbReference>
<dbReference type="CDD" id="cd00086">
    <property type="entry name" value="homeodomain"/>
    <property type="match status" value="1"/>
</dbReference>
<dbReference type="SMART" id="SM00389">
    <property type="entry name" value="HOX"/>
    <property type="match status" value="1"/>
</dbReference>
<feature type="region of interest" description="Disordered" evidence="6">
    <location>
        <begin position="1"/>
        <end position="43"/>
    </location>
</feature>
<dbReference type="Gene3D" id="1.10.10.60">
    <property type="entry name" value="Homeodomain-like"/>
    <property type="match status" value="1"/>
</dbReference>
<comment type="subcellular location">
    <subcellularLocation>
        <location evidence="4 5">Nucleus</location>
    </subcellularLocation>
</comment>
<feature type="compositionally biased region" description="Basic and acidic residues" evidence="6">
    <location>
        <begin position="124"/>
        <end position="133"/>
    </location>
</feature>
<dbReference type="OrthoDB" id="6159439at2759"/>
<feature type="compositionally biased region" description="Basic and acidic residues" evidence="6">
    <location>
        <begin position="99"/>
        <end position="108"/>
    </location>
</feature>
<organism evidence="8 9">
    <name type="scientific">Dekkera bruxellensis</name>
    <name type="common">Brettanomyces custersii</name>
    <dbReference type="NCBI Taxonomy" id="5007"/>
    <lineage>
        <taxon>Eukaryota</taxon>
        <taxon>Fungi</taxon>
        <taxon>Dikarya</taxon>
        <taxon>Ascomycota</taxon>
        <taxon>Saccharomycotina</taxon>
        <taxon>Pichiomycetes</taxon>
        <taxon>Pichiales</taxon>
        <taxon>Pichiaceae</taxon>
        <taxon>Brettanomyces</taxon>
    </lineage>
</organism>
<keyword evidence="2 4" id="KW-0371">Homeobox</keyword>
<feature type="region of interest" description="Disordered" evidence="6">
    <location>
        <begin position="411"/>
        <end position="440"/>
    </location>
</feature>
<feature type="compositionally biased region" description="Low complexity" evidence="6">
    <location>
        <begin position="581"/>
        <end position="593"/>
    </location>
</feature>
<dbReference type="GO" id="GO:0030154">
    <property type="term" value="P:cell differentiation"/>
    <property type="evidence" value="ECO:0007669"/>
    <property type="project" value="TreeGrafter"/>
</dbReference>
<dbReference type="InterPro" id="IPR017970">
    <property type="entry name" value="Homeobox_CS"/>
</dbReference>
<dbReference type="SUPFAM" id="SSF46689">
    <property type="entry name" value="Homeodomain-like"/>
    <property type="match status" value="1"/>
</dbReference>
<reference evidence="8" key="1">
    <citation type="submission" date="2020-10" db="EMBL/GenBank/DDBJ databases">
        <authorList>
            <person name="Palmer J.M."/>
        </authorList>
    </citation>
    <scope>NUCLEOTIDE SEQUENCE</scope>
    <source>
        <strain evidence="8">UCD 2041</strain>
    </source>
</reference>
<protein>
    <recommendedName>
        <fullName evidence="7">Homeobox domain-containing protein</fullName>
    </recommendedName>
</protein>
<evidence type="ECO:0000256" key="3">
    <source>
        <dbReference type="ARBA" id="ARBA00023242"/>
    </source>
</evidence>
<evidence type="ECO:0000259" key="7">
    <source>
        <dbReference type="PROSITE" id="PS50071"/>
    </source>
</evidence>
<feature type="region of interest" description="Disordered" evidence="6">
    <location>
        <begin position="453"/>
        <end position="489"/>
    </location>
</feature>
<dbReference type="InterPro" id="IPR001356">
    <property type="entry name" value="HD"/>
</dbReference>
<dbReference type="Proteomes" id="UP000663131">
    <property type="component" value="Chromosome 9"/>
</dbReference>
<feature type="compositionally biased region" description="Polar residues" evidence="6">
    <location>
        <begin position="411"/>
        <end position="437"/>
    </location>
</feature>
<evidence type="ECO:0000313" key="8">
    <source>
        <dbReference type="EMBL" id="QOU23134.1"/>
    </source>
</evidence>
<sequence>MSSSSSPKPCKETDEHAKQQTLPHLPSLSSLLHSSDSRSLPLPRRELMNVLPVGETSTSSVTLPPIKSSILSSAATVNDTPVKRSNSYAGTSSPQMCNSDKESVKSEPKSAPQAQENATPLDRNACKTDKISKDSNSSVLELTPKHKTSAVARRNAADNNEDASVHAASQHTAQGSFYLPNSTMYYPYPITASPLSSHQQRQNSFIYQSAHPMTFISPPPLQMSSPVAMRVAPHPPQPGMVPISMRMPMRISPNTTSQFSVMQSQQTSTPNTSRAGSVVFGMPPEVATSPSMRKRKRPTPVKKYAFISHSPATFLSSEPSIDNARLARRKRRRTSPAELAILKAEFKKGTTPNRARRKEIAARVDMTEKAVQIWFQNRRQALRKHKVVKKMVVEVPQREELDKCVLAGQTTAHDSVTDDGNATVTDSAQTSPATSPSRADRTFISLTNSSSANISSMTTSPRNSTILPASPMPVAKSTPTSHEVTKLPPKGVFVTPSKIGKSIPATSSSFNNNSFNSLGRVRSPKVAHDGSTPLTFRFRTTDFFMMNPSKSMKRKQKPTMRVNPHISGKAKTSVLQDKTNITNNTNKTKGITGKIHRSSLRRARKPGLQTAGNSNQNAENTPRN</sequence>
<dbReference type="InterPro" id="IPR051000">
    <property type="entry name" value="Homeobox_DNA-bind_prot"/>
</dbReference>
<evidence type="ECO:0000256" key="4">
    <source>
        <dbReference type="PROSITE-ProRule" id="PRU00108"/>
    </source>
</evidence>
<keyword evidence="1 4" id="KW-0238">DNA-binding</keyword>